<evidence type="ECO:0008006" key="4">
    <source>
        <dbReference type="Google" id="ProtNLM"/>
    </source>
</evidence>
<dbReference type="RefSeq" id="WP_216062824.1">
    <property type="nucleotide sequence ID" value="NZ_JAHKPP010000006.1"/>
</dbReference>
<name>A0AAW7X5R9_9GAMM</name>
<dbReference type="EMBL" id="JAUOPB010000007">
    <property type="protein sequence ID" value="MDO6423048.1"/>
    <property type="molecule type" value="Genomic_DNA"/>
</dbReference>
<comment type="caution">
    <text evidence="2">The sequence shown here is derived from an EMBL/GenBank/DDBJ whole genome shotgun (WGS) entry which is preliminary data.</text>
</comment>
<organism evidence="2 3">
    <name type="scientific">Saccharophagus degradans</name>
    <dbReference type="NCBI Taxonomy" id="86304"/>
    <lineage>
        <taxon>Bacteria</taxon>
        <taxon>Pseudomonadati</taxon>
        <taxon>Pseudomonadota</taxon>
        <taxon>Gammaproteobacteria</taxon>
        <taxon>Cellvibrionales</taxon>
        <taxon>Cellvibrionaceae</taxon>
        <taxon>Saccharophagus</taxon>
    </lineage>
</organism>
<dbReference type="AlphaFoldDB" id="A0AAW7X5R9"/>
<sequence length="111" mass="12824">MPYIKRDSQGNITELLDTPRTGDEERLPADNHEVVAFLNKGEDDAVLKELQNSDREIARVTEDLIYLLVNKQVILFTELPEPVQQKLLKRERLRSELSSNEVSFLDDEDTI</sequence>
<accession>A0AAW7X5R9</accession>
<feature type="region of interest" description="Disordered" evidence="1">
    <location>
        <begin position="1"/>
        <end position="26"/>
    </location>
</feature>
<gene>
    <name evidence="2" type="ORF">Q4521_11240</name>
</gene>
<evidence type="ECO:0000256" key="1">
    <source>
        <dbReference type="SAM" id="MobiDB-lite"/>
    </source>
</evidence>
<protein>
    <recommendedName>
        <fullName evidence="4">Tryptophan synthase subunit beta like protein</fullName>
    </recommendedName>
</protein>
<reference evidence="2" key="1">
    <citation type="submission" date="2023-07" db="EMBL/GenBank/DDBJ databases">
        <title>Genome content predicts the carbon catabolic preferences of heterotrophic bacteria.</title>
        <authorList>
            <person name="Gralka M."/>
        </authorList>
    </citation>
    <scope>NUCLEOTIDE SEQUENCE</scope>
    <source>
        <strain evidence="2">I3M17_2</strain>
    </source>
</reference>
<dbReference type="Proteomes" id="UP001169760">
    <property type="component" value="Unassembled WGS sequence"/>
</dbReference>
<evidence type="ECO:0000313" key="2">
    <source>
        <dbReference type="EMBL" id="MDO6423048.1"/>
    </source>
</evidence>
<proteinExistence type="predicted"/>
<evidence type="ECO:0000313" key="3">
    <source>
        <dbReference type="Proteomes" id="UP001169760"/>
    </source>
</evidence>